<comment type="subcellular location">
    <subcellularLocation>
        <location evidence="1">Membrane</location>
        <topology evidence="1">Multi-pass membrane protein</topology>
    </subcellularLocation>
</comment>
<dbReference type="AlphaFoldDB" id="A0A1Y1YZA3"/>
<proteinExistence type="predicted"/>
<evidence type="ECO:0000256" key="2">
    <source>
        <dbReference type="ARBA" id="ARBA00022692"/>
    </source>
</evidence>
<reference evidence="5 6" key="1">
    <citation type="submission" date="2016-07" db="EMBL/GenBank/DDBJ databases">
        <title>Pervasive Adenine N6-methylation of Active Genes in Fungi.</title>
        <authorList>
            <consortium name="DOE Joint Genome Institute"/>
            <person name="Mondo S.J."/>
            <person name="Dannebaum R.O."/>
            <person name="Kuo R.C."/>
            <person name="Labutti K."/>
            <person name="Haridas S."/>
            <person name="Kuo A."/>
            <person name="Salamov A."/>
            <person name="Ahrendt S.R."/>
            <person name="Lipzen A."/>
            <person name="Sullivan W."/>
            <person name="Andreopoulos W.B."/>
            <person name="Clum A."/>
            <person name="Lindquist E."/>
            <person name="Daum C."/>
            <person name="Ramamoorthy G.K."/>
            <person name="Gryganskyi A."/>
            <person name="Culley D."/>
            <person name="Magnuson J.K."/>
            <person name="James T.Y."/>
            <person name="O'Malley M.A."/>
            <person name="Stajich J.E."/>
            <person name="Spatafora J.W."/>
            <person name="Visel A."/>
            <person name="Grigoriev I.V."/>
        </authorList>
    </citation>
    <scope>NUCLEOTIDE SEQUENCE [LARGE SCALE GENOMIC DNA]</scope>
    <source>
        <strain evidence="5 6">CBS 931.73</strain>
    </source>
</reference>
<sequence length="152" mass="17070">MIGICDLEIRLIVWLYFNVRNAFVSHKEDLESLGMQTSQAPYSSIVQSMRIDTQEPTQSETMSATGISSLGRSSADEQRLIKSMRLPTLYPIIYILLWLPGLINRILKACGLSVQVMIILQSSVQFEGLANCILYGLTESKKNCLSDSLMFE</sequence>
<evidence type="ECO:0000256" key="1">
    <source>
        <dbReference type="ARBA" id="ARBA00004141"/>
    </source>
</evidence>
<keyword evidence="3" id="KW-1133">Transmembrane helix</keyword>
<evidence type="ECO:0000313" key="5">
    <source>
        <dbReference type="EMBL" id="ORY02895.1"/>
    </source>
</evidence>
<keyword evidence="6" id="KW-1185">Reference proteome</keyword>
<accession>A0A1Y1YZA3</accession>
<dbReference type="EMBL" id="MCFE01000052">
    <property type="protein sequence ID" value="ORY02895.1"/>
    <property type="molecule type" value="Genomic_DNA"/>
</dbReference>
<dbReference type="GO" id="GO:0004930">
    <property type="term" value="F:G protein-coupled receptor activity"/>
    <property type="evidence" value="ECO:0007669"/>
    <property type="project" value="TreeGrafter"/>
</dbReference>
<comment type="caution">
    <text evidence="5">The sequence shown here is derived from an EMBL/GenBank/DDBJ whole genome shotgun (WGS) entry which is preliminary data.</text>
</comment>
<dbReference type="GO" id="GO:0005886">
    <property type="term" value="C:plasma membrane"/>
    <property type="evidence" value="ECO:0007669"/>
    <property type="project" value="TreeGrafter"/>
</dbReference>
<gene>
    <name evidence="5" type="ORF">K493DRAFT_334457</name>
</gene>
<protein>
    <submittedName>
        <fullName evidence="5">Uncharacterized protein</fullName>
    </submittedName>
</protein>
<keyword evidence="4" id="KW-0472">Membrane</keyword>
<evidence type="ECO:0000256" key="4">
    <source>
        <dbReference type="ARBA" id="ARBA00023136"/>
    </source>
</evidence>
<dbReference type="GO" id="GO:0007189">
    <property type="term" value="P:adenylate cyclase-activating G protein-coupled receptor signaling pathway"/>
    <property type="evidence" value="ECO:0007669"/>
    <property type="project" value="TreeGrafter"/>
</dbReference>
<keyword evidence="2" id="KW-0812">Transmembrane</keyword>
<evidence type="ECO:0000256" key="3">
    <source>
        <dbReference type="ARBA" id="ARBA00022989"/>
    </source>
</evidence>
<dbReference type="InParanoid" id="A0A1Y1YZA3"/>
<dbReference type="Proteomes" id="UP000193498">
    <property type="component" value="Unassembled WGS sequence"/>
</dbReference>
<dbReference type="PANTHER" id="PTHR23112:SF0">
    <property type="entry name" value="TRANSMEMBRANE PROTEIN 116"/>
    <property type="match status" value="1"/>
</dbReference>
<organism evidence="5 6">
    <name type="scientific">Basidiobolus meristosporus CBS 931.73</name>
    <dbReference type="NCBI Taxonomy" id="1314790"/>
    <lineage>
        <taxon>Eukaryota</taxon>
        <taxon>Fungi</taxon>
        <taxon>Fungi incertae sedis</taxon>
        <taxon>Zoopagomycota</taxon>
        <taxon>Entomophthoromycotina</taxon>
        <taxon>Basidiobolomycetes</taxon>
        <taxon>Basidiobolales</taxon>
        <taxon>Basidiobolaceae</taxon>
        <taxon>Basidiobolus</taxon>
    </lineage>
</organism>
<name>A0A1Y1YZA3_9FUNG</name>
<evidence type="ECO:0000313" key="6">
    <source>
        <dbReference type="Proteomes" id="UP000193498"/>
    </source>
</evidence>
<dbReference type="PANTHER" id="PTHR23112">
    <property type="entry name" value="G PROTEIN-COUPLED RECEPTOR 157-RELATED"/>
    <property type="match status" value="1"/>
</dbReference>